<feature type="domain" description="Sulfotransferase" evidence="3">
    <location>
        <begin position="38"/>
        <end position="205"/>
    </location>
</feature>
<dbReference type="InterPro" id="IPR000863">
    <property type="entry name" value="Sulfotransferase_dom"/>
</dbReference>
<feature type="domain" description="Sulfotransferase" evidence="3">
    <location>
        <begin position="502"/>
        <end position="544"/>
    </location>
</feature>
<dbReference type="GO" id="GO:0008146">
    <property type="term" value="F:sulfotransferase activity"/>
    <property type="evidence" value="ECO:0007669"/>
    <property type="project" value="InterPro"/>
</dbReference>
<dbReference type="Pfam" id="PF00685">
    <property type="entry name" value="Sulfotransfer_1"/>
    <property type="match status" value="3"/>
</dbReference>
<dbReference type="SUPFAM" id="SSF52540">
    <property type="entry name" value="P-loop containing nucleoside triphosphate hydrolases"/>
    <property type="match status" value="2"/>
</dbReference>
<protein>
    <submittedName>
        <fullName evidence="4">Sulfotransferase 1C2</fullName>
    </submittedName>
</protein>
<accession>A0AAV4WN00</accession>
<keyword evidence="2" id="KW-0808">Transferase</keyword>
<evidence type="ECO:0000256" key="2">
    <source>
        <dbReference type="ARBA" id="ARBA00022679"/>
    </source>
</evidence>
<evidence type="ECO:0000256" key="1">
    <source>
        <dbReference type="ARBA" id="ARBA00005771"/>
    </source>
</evidence>
<dbReference type="PANTHER" id="PTHR11783">
    <property type="entry name" value="SULFOTRANSFERASE SULT"/>
    <property type="match status" value="1"/>
</dbReference>
<feature type="domain" description="Sulfotransferase" evidence="3">
    <location>
        <begin position="269"/>
        <end position="492"/>
    </location>
</feature>
<evidence type="ECO:0000313" key="4">
    <source>
        <dbReference type="EMBL" id="GIY84187.1"/>
    </source>
</evidence>
<evidence type="ECO:0000313" key="5">
    <source>
        <dbReference type="Proteomes" id="UP001054837"/>
    </source>
</evidence>
<comment type="similarity">
    <text evidence="1">Belongs to the sulfotransferase 1 family.</text>
</comment>
<gene>
    <name evidence="4" type="primary">Sult1c2</name>
    <name evidence="4" type="ORF">CDAR_462321</name>
</gene>
<dbReference type="Gene3D" id="3.40.50.300">
    <property type="entry name" value="P-loop containing nucleotide triphosphate hydrolases"/>
    <property type="match status" value="2"/>
</dbReference>
<dbReference type="AlphaFoldDB" id="A0AAV4WN00"/>
<dbReference type="InterPro" id="IPR027417">
    <property type="entry name" value="P-loop_NTPase"/>
</dbReference>
<dbReference type="Proteomes" id="UP001054837">
    <property type="component" value="Unassembled WGS sequence"/>
</dbReference>
<keyword evidence="5" id="KW-1185">Reference proteome</keyword>
<name>A0AAV4WN00_9ARAC</name>
<dbReference type="EMBL" id="BPLQ01014910">
    <property type="protein sequence ID" value="GIY84187.1"/>
    <property type="molecule type" value="Genomic_DNA"/>
</dbReference>
<evidence type="ECO:0000259" key="3">
    <source>
        <dbReference type="Pfam" id="PF00685"/>
    </source>
</evidence>
<proteinExistence type="inferred from homology"/>
<sequence length="554" mass="64391">MSQQWFGVKPPNFVDGLRIPQVFKPEAFRSAIRYKPLPDDVFIVTYPKCGTTWTHQIICLILKQKELCNLDNKLFGEDPSLELRGGESTETMPRPRAIKTHLPFRFTPWSDEAKYIHIARNPKDCCVSYYHHSLSDGFNGSFDQFFEMFLSGDVDFGDYFDHLLGWYEHRNDPNVLFVTYEEIKEDPGTAILKMASFINDEKYAEPLRKDPELLNEVVKPVKSPENRKYSMAAQESSDVPASQFVDGLQIPAMFSADAFRSVVNYKPRPDDVFIVTYPKCGTTWAQHTLTLIFRHGEPIESHIEFFNAAPFLEITGAKGAEEMPRPGVLKIHLPFHLTPWSDQAKYIYVTRNPKDCCVSYFHHMRNIPGHMFSGTFDQFFEMFLSGKIDYGDYFDHLMEWYKHRNDPNVLFVTYEEMKANPEAAVLKMASFVDDEKYAKPLREDPEKLRNVLKYSSFKHMKETVNQGMDELMQMSKEEIMKSALPEEMKKAFARMPKPEEGKEAKKPSSVNFVRKGIVGDWRNHFSEDQSKRLDEKFADRTKDTDLGTIWKDYM</sequence>
<organism evidence="4 5">
    <name type="scientific">Caerostris darwini</name>
    <dbReference type="NCBI Taxonomy" id="1538125"/>
    <lineage>
        <taxon>Eukaryota</taxon>
        <taxon>Metazoa</taxon>
        <taxon>Ecdysozoa</taxon>
        <taxon>Arthropoda</taxon>
        <taxon>Chelicerata</taxon>
        <taxon>Arachnida</taxon>
        <taxon>Araneae</taxon>
        <taxon>Araneomorphae</taxon>
        <taxon>Entelegynae</taxon>
        <taxon>Araneoidea</taxon>
        <taxon>Araneidae</taxon>
        <taxon>Caerostris</taxon>
    </lineage>
</organism>
<comment type="caution">
    <text evidence="4">The sequence shown here is derived from an EMBL/GenBank/DDBJ whole genome shotgun (WGS) entry which is preliminary data.</text>
</comment>
<reference evidence="4 5" key="1">
    <citation type="submission" date="2021-06" db="EMBL/GenBank/DDBJ databases">
        <title>Caerostris darwini draft genome.</title>
        <authorList>
            <person name="Kono N."/>
            <person name="Arakawa K."/>
        </authorList>
    </citation>
    <scope>NUCLEOTIDE SEQUENCE [LARGE SCALE GENOMIC DNA]</scope>
</reference>